<sequence>PQFKLVKGHRLDEPRMRACTTQVILPFYVKFAIYKSKIQYKKHNQSNLDEAGNQINFALLGGIVVGIEESSLTNLEEDKLTPLTVTLQARLKGLKGQLDDNEWPVLFVDGHTSRINPSLWLYSLSLRIDVFCIPAQTYTVTQSCDRGVNAELKDSLAHHLKPLTVYDEGYHDNQTQASRN</sequence>
<accession>A0A5J4V050</accession>
<evidence type="ECO:0008006" key="3">
    <source>
        <dbReference type="Google" id="ProtNLM"/>
    </source>
</evidence>
<evidence type="ECO:0000313" key="2">
    <source>
        <dbReference type="Proteomes" id="UP000324800"/>
    </source>
</evidence>
<reference evidence="1 2" key="1">
    <citation type="submission" date="2019-03" db="EMBL/GenBank/DDBJ databases">
        <title>Single cell metagenomics reveals metabolic interactions within the superorganism composed of flagellate Streblomastix strix and complex community of Bacteroidetes bacteria on its surface.</title>
        <authorList>
            <person name="Treitli S.C."/>
            <person name="Kolisko M."/>
            <person name="Husnik F."/>
            <person name="Keeling P."/>
            <person name="Hampl V."/>
        </authorList>
    </citation>
    <scope>NUCLEOTIDE SEQUENCE [LARGE SCALE GENOMIC DNA]</scope>
    <source>
        <strain evidence="1">ST1C</strain>
    </source>
</reference>
<gene>
    <name evidence="1" type="ORF">EZS28_029031</name>
</gene>
<organism evidence="1 2">
    <name type="scientific">Streblomastix strix</name>
    <dbReference type="NCBI Taxonomy" id="222440"/>
    <lineage>
        <taxon>Eukaryota</taxon>
        <taxon>Metamonada</taxon>
        <taxon>Preaxostyla</taxon>
        <taxon>Oxymonadida</taxon>
        <taxon>Streblomastigidae</taxon>
        <taxon>Streblomastix</taxon>
    </lineage>
</organism>
<dbReference type="EMBL" id="SNRW01011227">
    <property type="protein sequence ID" value="KAA6375441.1"/>
    <property type="molecule type" value="Genomic_DNA"/>
</dbReference>
<evidence type="ECO:0000313" key="1">
    <source>
        <dbReference type="EMBL" id="KAA6375441.1"/>
    </source>
</evidence>
<feature type="non-terminal residue" evidence="1">
    <location>
        <position position="1"/>
    </location>
</feature>
<proteinExistence type="predicted"/>
<comment type="caution">
    <text evidence="1">The sequence shown here is derived from an EMBL/GenBank/DDBJ whole genome shotgun (WGS) entry which is preliminary data.</text>
</comment>
<dbReference type="AlphaFoldDB" id="A0A5J4V050"/>
<name>A0A5J4V050_9EUKA</name>
<dbReference type="Proteomes" id="UP000324800">
    <property type="component" value="Unassembled WGS sequence"/>
</dbReference>
<protein>
    <recommendedName>
        <fullName evidence="3">DDE-1 domain-containing protein</fullName>
    </recommendedName>
</protein>